<dbReference type="SUPFAM" id="SSF51735">
    <property type="entry name" value="NAD(P)-binding Rossmann-fold domains"/>
    <property type="match status" value="1"/>
</dbReference>
<dbReference type="InterPro" id="IPR045010">
    <property type="entry name" value="MDR_fam"/>
</dbReference>
<dbReference type="SUPFAM" id="SSF50129">
    <property type="entry name" value="GroES-like"/>
    <property type="match status" value="2"/>
</dbReference>
<accession>A0ABS1C3C1</accession>
<dbReference type="RefSeq" id="WP_200506386.1">
    <property type="nucleotide sequence ID" value="NZ_JAEHFX010000005.1"/>
</dbReference>
<dbReference type="PANTHER" id="PTHR43205:SF7">
    <property type="entry name" value="PROSTAGLANDIN REDUCTASE 1"/>
    <property type="match status" value="1"/>
</dbReference>
<evidence type="ECO:0000256" key="1">
    <source>
        <dbReference type="ARBA" id="ARBA00023002"/>
    </source>
</evidence>
<evidence type="ECO:0000313" key="3">
    <source>
        <dbReference type="EMBL" id="MBK0403641.1"/>
    </source>
</evidence>
<dbReference type="Pfam" id="PF00107">
    <property type="entry name" value="ADH_zinc_N"/>
    <property type="match status" value="1"/>
</dbReference>
<dbReference type="Pfam" id="PF16884">
    <property type="entry name" value="ADH_N_2"/>
    <property type="match status" value="1"/>
</dbReference>
<keyword evidence="1" id="KW-0560">Oxidoreductase</keyword>
<keyword evidence="4" id="KW-1185">Reference proteome</keyword>
<dbReference type="InterPro" id="IPR020843">
    <property type="entry name" value="ER"/>
</dbReference>
<dbReference type="Gene3D" id="3.90.180.10">
    <property type="entry name" value="Medium-chain alcohol dehydrogenases, catalytic domain"/>
    <property type="match status" value="1"/>
</dbReference>
<gene>
    <name evidence="3" type="ORF">I5M27_11640</name>
</gene>
<dbReference type="SMART" id="SM00829">
    <property type="entry name" value="PKS_ER"/>
    <property type="match status" value="1"/>
</dbReference>
<dbReference type="InterPro" id="IPR013149">
    <property type="entry name" value="ADH-like_C"/>
</dbReference>
<name>A0ABS1C3C1_9BACT</name>
<dbReference type="InterPro" id="IPR041694">
    <property type="entry name" value="ADH_N_2"/>
</dbReference>
<dbReference type="Gene3D" id="3.40.50.720">
    <property type="entry name" value="NAD(P)-binding Rossmann-like Domain"/>
    <property type="match status" value="1"/>
</dbReference>
<organism evidence="3 4">
    <name type="scientific">Adhaeribacter terrigena</name>
    <dbReference type="NCBI Taxonomy" id="2793070"/>
    <lineage>
        <taxon>Bacteria</taxon>
        <taxon>Pseudomonadati</taxon>
        <taxon>Bacteroidota</taxon>
        <taxon>Cytophagia</taxon>
        <taxon>Cytophagales</taxon>
        <taxon>Hymenobacteraceae</taxon>
        <taxon>Adhaeribacter</taxon>
    </lineage>
</organism>
<evidence type="ECO:0000313" key="4">
    <source>
        <dbReference type="Proteomes" id="UP000644147"/>
    </source>
</evidence>
<sequence>MEATQIVLASRPKGTPTKDNFRFENIALPALKEGEVLLEPVYASVDPYMRGRMSDAKSYVPPFQVNAPMEGGAVAKVLESKSELLRAGDMVLGALPWATKSIASAEKLQKIDASLAPSSYYLGILGMPGLTAYFGLLDIGKPKAGETVVVSGAAGAVGLVVGQLAKIQGCRVVGLAGSEEKVALLKAEFGYDEVINYKTTKDLDTALKAACPSGVDVYFDNVGGEITDAVIRNINFHARIVLCGQIALYNETAPSSGPRFLPMILTRSALIQGFIVSNYSERFPEGIQQLVKWVKEGKLHYQETILEGFDRLPEAFLGLFSGENKGKMLVKI</sequence>
<dbReference type="PANTHER" id="PTHR43205">
    <property type="entry name" value="PROSTAGLANDIN REDUCTASE"/>
    <property type="match status" value="1"/>
</dbReference>
<proteinExistence type="predicted"/>
<dbReference type="EMBL" id="JAEHFX010000005">
    <property type="protein sequence ID" value="MBK0403641.1"/>
    <property type="molecule type" value="Genomic_DNA"/>
</dbReference>
<feature type="domain" description="Enoyl reductase (ER)" evidence="2">
    <location>
        <begin position="14"/>
        <end position="330"/>
    </location>
</feature>
<dbReference type="InterPro" id="IPR036291">
    <property type="entry name" value="NAD(P)-bd_dom_sf"/>
</dbReference>
<reference evidence="3 4" key="1">
    <citation type="submission" date="2020-12" db="EMBL/GenBank/DDBJ databases">
        <title>Bacterial novel species Adhaeribacter sp. BT258 isolated from soil.</title>
        <authorList>
            <person name="Jung H.-Y."/>
        </authorList>
    </citation>
    <scope>NUCLEOTIDE SEQUENCE [LARGE SCALE GENOMIC DNA]</scope>
    <source>
        <strain evidence="3 4">BT258</strain>
    </source>
</reference>
<dbReference type="CDD" id="cd05288">
    <property type="entry name" value="PGDH"/>
    <property type="match status" value="1"/>
</dbReference>
<protein>
    <submittedName>
        <fullName evidence="3">NADP-dependent oxidoreductase</fullName>
    </submittedName>
</protein>
<dbReference type="InterPro" id="IPR011032">
    <property type="entry name" value="GroES-like_sf"/>
</dbReference>
<evidence type="ECO:0000259" key="2">
    <source>
        <dbReference type="SMART" id="SM00829"/>
    </source>
</evidence>
<comment type="caution">
    <text evidence="3">The sequence shown here is derived from an EMBL/GenBank/DDBJ whole genome shotgun (WGS) entry which is preliminary data.</text>
</comment>
<dbReference type="Proteomes" id="UP000644147">
    <property type="component" value="Unassembled WGS sequence"/>
</dbReference>